<protein>
    <submittedName>
        <fullName evidence="6">Threonine ammonia-lyase</fullName>
    </submittedName>
</protein>
<dbReference type="InterPro" id="IPR001926">
    <property type="entry name" value="TrpB-like_PALP"/>
</dbReference>
<dbReference type="RefSeq" id="WP_190850015.1">
    <property type="nucleotide sequence ID" value="NZ_AP023440.1"/>
</dbReference>
<dbReference type="GO" id="GO:0006565">
    <property type="term" value="P:L-serine catabolic process"/>
    <property type="evidence" value="ECO:0007669"/>
    <property type="project" value="TreeGrafter"/>
</dbReference>
<dbReference type="EMBL" id="AP023440">
    <property type="protein sequence ID" value="BCL27192.1"/>
    <property type="molecule type" value="Genomic_DNA"/>
</dbReference>
<keyword evidence="3" id="KW-0456">Lyase</keyword>
<evidence type="ECO:0000259" key="5">
    <source>
        <dbReference type="Pfam" id="PF00291"/>
    </source>
</evidence>
<organism evidence="6 7">
    <name type="scientific">Streptomyces aurantiacus</name>
    <dbReference type="NCBI Taxonomy" id="47760"/>
    <lineage>
        <taxon>Bacteria</taxon>
        <taxon>Bacillati</taxon>
        <taxon>Actinomycetota</taxon>
        <taxon>Actinomycetes</taxon>
        <taxon>Kitasatosporales</taxon>
        <taxon>Streptomycetaceae</taxon>
        <taxon>Streptomyces</taxon>
        <taxon>Streptomyces aurantiacus group</taxon>
    </lineage>
</organism>
<dbReference type="CDD" id="cd01562">
    <property type="entry name" value="Thr-dehyd"/>
    <property type="match status" value="1"/>
</dbReference>
<accession>A0A7G1NX57</accession>
<name>A0A7G1NX57_9ACTN</name>
<dbReference type="AlphaFoldDB" id="A0A7G1NX57"/>
<proteinExistence type="predicted"/>
<evidence type="ECO:0000256" key="3">
    <source>
        <dbReference type="ARBA" id="ARBA00023239"/>
    </source>
</evidence>
<dbReference type="Gene3D" id="3.40.50.1100">
    <property type="match status" value="2"/>
</dbReference>
<dbReference type="PANTHER" id="PTHR48078:SF6">
    <property type="entry name" value="L-THREONINE DEHYDRATASE CATABOLIC TDCB"/>
    <property type="match status" value="1"/>
</dbReference>
<dbReference type="GO" id="GO:0009097">
    <property type="term" value="P:isoleucine biosynthetic process"/>
    <property type="evidence" value="ECO:0007669"/>
    <property type="project" value="TreeGrafter"/>
</dbReference>
<dbReference type="PANTHER" id="PTHR48078">
    <property type="entry name" value="THREONINE DEHYDRATASE, MITOCHONDRIAL-RELATED"/>
    <property type="match status" value="1"/>
</dbReference>
<gene>
    <name evidence="6" type="ORF">GCM10017557_20510</name>
</gene>
<comment type="cofactor">
    <cofactor evidence="1">
        <name>pyridoxal 5'-phosphate</name>
        <dbReference type="ChEBI" id="CHEBI:597326"/>
    </cofactor>
</comment>
<evidence type="ECO:0000256" key="4">
    <source>
        <dbReference type="SAM" id="MobiDB-lite"/>
    </source>
</evidence>
<dbReference type="Pfam" id="PF00291">
    <property type="entry name" value="PALP"/>
    <property type="match status" value="1"/>
</dbReference>
<dbReference type="SUPFAM" id="SSF53686">
    <property type="entry name" value="Tryptophan synthase beta subunit-like PLP-dependent enzymes"/>
    <property type="match status" value="1"/>
</dbReference>
<dbReference type="GO" id="GO:0004794">
    <property type="term" value="F:threonine deaminase activity"/>
    <property type="evidence" value="ECO:0007669"/>
    <property type="project" value="TreeGrafter"/>
</dbReference>
<evidence type="ECO:0000256" key="1">
    <source>
        <dbReference type="ARBA" id="ARBA00001933"/>
    </source>
</evidence>
<sequence length="337" mass="34660">MHTDATPVDIDTGNRATPSPLLTEQDLKSAAARLTGRVLKTPLLPCEELSLAFGCQVLLKAENLQHTGSFKVRGATNALLARGERGERPSHAVTFSAGNHGAALAYASRRLGVPATVFVPPGAVATKIDAIRRHGATVIEGEDFVAAAQRFAERNGALLLHPFDDLDVIGGQGTVGLEVWQALPWVDVLLAPVGGGGLLSGIGAAFAALSPSTRVVGVEPAAARALAHAVESGGPVSLPTAPTSMADGLNAPFAGTHTYHHVLHHTHQLVQVSEEEIRLAWIDLMRATRLILEPSAAVGLAALRTGEVAVPAGGVVVLVLSGGNTDLASLGAASRAV</sequence>
<keyword evidence="2" id="KW-0663">Pyridoxal phosphate</keyword>
<dbReference type="Proteomes" id="UP000516444">
    <property type="component" value="Chromosome"/>
</dbReference>
<dbReference type="InterPro" id="IPR050147">
    <property type="entry name" value="Ser/Thr_Dehydratase"/>
</dbReference>
<evidence type="ECO:0000313" key="6">
    <source>
        <dbReference type="EMBL" id="BCL27192.1"/>
    </source>
</evidence>
<evidence type="ECO:0000256" key="2">
    <source>
        <dbReference type="ARBA" id="ARBA00022898"/>
    </source>
</evidence>
<dbReference type="GO" id="GO:0003941">
    <property type="term" value="F:L-serine ammonia-lyase activity"/>
    <property type="evidence" value="ECO:0007669"/>
    <property type="project" value="TreeGrafter"/>
</dbReference>
<feature type="region of interest" description="Disordered" evidence="4">
    <location>
        <begin position="1"/>
        <end position="20"/>
    </location>
</feature>
<evidence type="ECO:0000313" key="7">
    <source>
        <dbReference type="Proteomes" id="UP000516444"/>
    </source>
</evidence>
<feature type="domain" description="Tryptophan synthase beta chain-like PALP" evidence="5">
    <location>
        <begin position="37"/>
        <end position="322"/>
    </location>
</feature>
<dbReference type="InterPro" id="IPR036052">
    <property type="entry name" value="TrpB-like_PALP_sf"/>
</dbReference>
<dbReference type="GO" id="GO:0006567">
    <property type="term" value="P:L-threonine catabolic process"/>
    <property type="evidence" value="ECO:0007669"/>
    <property type="project" value="TreeGrafter"/>
</dbReference>
<reference evidence="6 7" key="1">
    <citation type="journal article" date="2014" name="Int. J. Syst. Evol. Microbiol.">
        <title>Complete genome sequence of Corynebacterium casei LMG S-19264T (=DSM 44701T), isolated from a smear-ripened cheese.</title>
        <authorList>
            <consortium name="US DOE Joint Genome Institute (JGI-PGF)"/>
            <person name="Walter F."/>
            <person name="Albersmeier A."/>
            <person name="Kalinowski J."/>
            <person name="Ruckert C."/>
        </authorList>
    </citation>
    <scope>NUCLEOTIDE SEQUENCE [LARGE SCALE GENOMIC DNA]</scope>
    <source>
        <strain evidence="6 7">JCM 4677</strain>
    </source>
</reference>
<keyword evidence="7" id="KW-1185">Reference proteome</keyword>
<dbReference type="KEGG" id="sgm:GCM10017557_20510"/>